<keyword evidence="4" id="KW-0472">Membrane</keyword>
<feature type="domain" description="Putative zinc-finger" evidence="5">
    <location>
        <begin position="3"/>
        <end position="37"/>
    </location>
</feature>
<protein>
    <recommendedName>
        <fullName evidence="2">Anti-sigma-W factor RsiW</fullName>
    </recommendedName>
</protein>
<keyword evidence="4" id="KW-1133">Transmembrane helix</keyword>
<dbReference type="Pfam" id="PF13490">
    <property type="entry name" value="zf-HC2"/>
    <property type="match status" value="1"/>
</dbReference>
<feature type="transmembrane region" description="Helical" evidence="4">
    <location>
        <begin position="100"/>
        <end position="117"/>
    </location>
</feature>
<keyword evidence="4" id="KW-0812">Transmembrane</keyword>
<dbReference type="OrthoDB" id="2882585at2"/>
<name>A0A1M5TT87_9CLOT</name>
<reference evidence="6 7" key="1">
    <citation type="submission" date="2016-11" db="EMBL/GenBank/DDBJ databases">
        <authorList>
            <person name="Jaros S."/>
            <person name="Januszkiewicz K."/>
            <person name="Wedrychowicz H."/>
        </authorList>
    </citation>
    <scope>NUCLEOTIDE SEQUENCE [LARGE SCALE GENOMIC DNA]</scope>
    <source>
        <strain evidence="6 7">DSM 8605</strain>
    </source>
</reference>
<dbReference type="AlphaFoldDB" id="A0A1M5TT87"/>
<organism evidence="6 7">
    <name type="scientific">Clostridium grantii DSM 8605</name>
    <dbReference type="NCBI Taxonomy" id="1121316"/>
    <lineage>
        <taxon>Bacteria</taxon>
        <taxon>Bacillati</taxon>
        <taxon>Bacillota</taxon>
        <taxon>Clostridia</taxon>
        <taxon>Eubacteriales</taxon>
        <taxon>Clostridiaceae</taxon>
        <taxon>Clostridium</taxon>
    </lineage>
</organism>
<dbReference type="GO" id="GO:0008270">
    <property type="term" value="F:zinc ion binding"/>
    <property type="evidence" value="ECO:0007669"/>
    <property type="project" value="UniProtKB-KW"/>
</dbReference>
<feature type="region of interest" description="Disordered" evidence="3">
    <location>
        <begin position="167"/>
        <end position="188"/>
    </location>
</feature>
<evidence type="ECO:0000256" key="2">
    <source>
        <dbReference type="ARBA" id="ARBA00024438"/>
    </source>
</evidence>
<evidence type="ECO:0000256" key="4">
    <source>
        <dbReference type="SAM" id="Phobius"/>
    </source>
</evidence>
<keyword evidence="6" id="KW-0862">Zinc</keyword>
<dbReference type="STRING" id="1121316.SAMN02745207_01478"/>
<dbReference type="Gene3D" id="1.10.10.1320">
    <property type="entry name" value="Anti-sigma factor, zinc-finger domain"/>
    <property type="match status" value="1"/>
</dbReference>
<gene>
    <name evidence="6" type="ORF">SAMN02745207_01478</name>
</gene>
<evidence type="ECO:0000256" key="1">
    <source>
        <dbReference type="ARBA" id="ARBA00024353"/>
    </source>
</evidence>
<keyword evidence="7" id="KW-1185">Reference proteome</keyword>
<dbReference type="RefSeq" id="WP_073337783.1">
    <property type="nucleotide sequence ID" value="NZ_FQXM01000006.1"/>
</dbReference>
<dbReference type="EMBL" id="FQXM01000006">
    <property type="protein sequence ID" value="SHH53888.1"/>
    <property type="molecule type" value="Genomic_DNA"/>
</dbReference>
<feature type="compositionally biased region" description="Basic and acidic residues" evidence="3">
    <location>
        <begin position="171"/>
        <end position="186"/>
    </location>
</feature>
<comment type="similarity">
    <text evidence="1">Belongs to the zinc-associated anti-sigma factor (ZAS) superfamily. Anti-sigma-W factor family.</text>
</comment>
<keyword evidence="6" id="KW-0479">Metal-binding</keyword>
<keyword evidence="6" id="KW-0863">Zinc-finger</keyword>
<dbReference type="InterPro" id="IPR027383">
    <property type="entry name" value="Znf_put"/>
</dbReference>
<dbReference type="InterPro" id="IPR041916">
    <property type="entry name" value="Anti_sigma_zinc_sf"/>
</dbReference>
<sequence length="341" mass="39936">MDCKVFAEKVNEYINNELDAEERKVIEEHLKSCEQCRKILYFEQQLDNDLIDLFDEENLNFKSRKTQILESIDTNKYFNKKEENKKEQSKKSYYKNLKKITLVAASFVVIFGFYKIIVENFSMGSYKEANNESIGMTKSDMELNDSSSSVAKEKNLIEGDLENNNQFGVDGKVEESPNKITEETQEKPQNTLPNQTYVEDIEFNRIEDNKLLMQDTTSIDLKFKAMSTTDLLVYIKDLNKDINGVVKLDFSNLDENISKIYFYEDKLLIGSYNKINNLIKVYAYNVYKEQLNLEFEENLENFSIVDFENDNNGSIMIIMKELISTNEEYQYIKKNIKIEGN</sequence>
<accession>A0A1M5TT87</accession>
<proteinExistence type="inferred from homology"/>
<evidence type="ECO:0000259" key="5">
    <source>
        <dbReference type="Pfam" id="PF13490"/>
    </source>
</evidence>
<evidence type="ECO:0000313" key="7">
    <source>
        <dbReference type="Proteomes" id="UP000184447"/>
    </source>
</evidence>
<evidence type="ECO:0000313" key="6">
    <source>
        <dbReference type="EMBL" id="SHH53888.1"/>
    </source>
</evidence>
<dbReference type="Proteomes" id="UP000184447">
    <property type="component" value="Unassembled WGS sequence"/>
</dbReference>
<evidence type="ECO:0000256" key="3">
    <source>
        <dbReference type="SAM" id="MobiDB-lite"/>
    </source>
</evidence>